<dbReference type="STRING" id="686340.Metal_0849"/>
<evidence type="ECO:0000313" key="1">
    <source>
        <dbReference type="EMBL" id="EIC28678.1"/>
    </source>
</evidence>
<evidence type="ECO:0000313" key="2">
    <source>
        <dbReference type="Proteomes" id="UP000005090"/>
    </source>
</evidence>
<sequence length="79" mass="8521">MVNTLKGVAKNNLPACRLIVPISCRVRCVYHWEGEGTHSVPYSGLCPLECGPKPAGYHDKRSAGERAGEVMIGPILKST</sequence>
<accession>H8GR19</accession>
<reference evidence="1 2" key="1">
    <citation type="journal article" date="2013" name="Genome Announc.">
        <title>Genome Sequence of the Obligate Gammaproteobacterial Methanotroph Methylomicrobium album Strain BG8.</title>
        <authorList>
            <person name="Kits K.D."/>
            <person name="Kalyuzhnaya M.G."/>
            <person name="Klotz M.G."/>
            <person name="Jetten M.S."/>
            <person name="Op den Camp H.J."/>
            <person name="Vuilleumier S."/>
            <person name="Bringel F."/>
            <person name="Dispirito A.A."/>
            <person name="Murrell J.C."/>
            <person name="Bruce D."/>
            <person name="Cheng J.F."/>
            <person name="Copeland A."/>
            <person name="Goodwin L."/>
            <person name="Hauser L."/>
            <person name="Lajus A."/>
            <person name="Land M.L."/>
            <person name="Lapidus A."/>
            <person name="Lucas S."/>
            <person name="Medigue C."/>
            <person name="Pitluck S."/>
            <person name="Woyke T."/>
            <person name="Zeytun A."/>
            <person name="Stein L.Y."/>
        </authorList>
    </citation>
    <scope>NUCLEOTIDE SEQUENCE [LARGE SCALE GENOMIC DNA]</scope>
    <source>
        <strain evidence="1 2">BG8</strain>
    </source>
</reference>
<dbReference type="AlphaFoldDB" id="H8GR19"/>
<proteinExistence type="predicted"/>
<gene>
    <name evidence="1" type="ORF">Metal_0849</name>
</gene>
<dbReference type="HOGENOM" id="CLU_2601954_0_0_6"/>
<protein>
    <submittedName>
        <fullName evidence="1">Uncharacterized protein</fullName>
    </submittedName>
</protein>
<dbReference type="EMBL" id="CM001475">
    <property type="protein sequence ID" value="EIC28678.1"/>
    <property type="molecule type" value="Genomic_DNA"/>
</dbReference>
<dbReference type="Proteomes" id="UP000005090">
    <property type="component" value="Chromosome"/>
</dbReference>
<name>H8GR19_METAL</name>
<organism evidence="1 2">
    <name type="scientific">Methylomicrobium album BG8</name>
    <dbReference type="NCBI Taxonomy" id="686340"/>
    <lineage>
        <taxon>Bacteria</taxon>
        <taxon>Pseudomonadati</taxon>
        <taxon>Pseudomonadota</taxon>
        <taxon>Gammaproteobacteria</taxon>
        <taxon>Methylococcales</taxon>
        <taxon>Methylococcaceae</taxon>
        <taxon>Methylomicrobium</taxon>
    </lineage>
</organism>
<keyword evidence="2" id="KW-1185">Reference proteome</keyword>